<dbReference type="PANTHER" id="PTHR33064:SF37">
    <property type="entry name" value="RIBONUCLEASE H"/>
    <property type="match status" value="1"/>
</dbReference>
<reference evidence="2" key="1">
    <citation type="submission" date="2017-03" db="EMBL/GenBank/DDBJ databases">
        <title>Phytopthora megakarya and P. palmivora, two closely related causual agents of cacao black pod achieved similar genome size and gene model numbers by different mechanisms.</title>
        <authorList>
            <person name="Ali S."/>
            <person name="Shao J."/>
            <person name="Larry D.J."/>
            <person name="Kronmiller B."/>
            <person name="Shen D."/>
            <person name="Strem M.D."/>
            <person name="Melnick R.L."/>
            <person name="Guiltinan M.J."/>
            <person name="Tyler B.M."/>
            <person name="Meinhardt L.W."/>
            <person name="Bailey B.A."/>
        </authorList>
    </citation>
    <scope>NUCLEOTIDE SEQUENCE [LARGE SCALE GENOMIC DNA]</scope>
    <source>
        <strain evidence="2">zdho120</strain>
    </source>
</reference>
<protein>
    <submittedName>
        <fullName evidence="1">Reverse transcriptase</fullName>
    </submittedName>
</protein>
<dbReference type="InterPro" id="IPR043502">
    <property type="entry name" value="DNA/RNA_pol_sf"/>
</dbReference>
<dbReference type="AlphaFoldDB" id="A0A225WKT7"/>
<name>A0A225WKT7_9STRA</name>
<comment type="caution">
    <text evidence="1">The sequence shown here is derived from an EMBL/GenBank/DDBJ whole genome shotgun (WGS) entry which is preliminary data.</text>
</comment>
<dbReference type="PANTHER" id="PTHR33064">
    <property type="entry name" value="POL PROTEIN"/>
    <property type="match status" value="1"/>
</dbReference>
<evidence type="ECO:0000313" key="1">
    <source>
        <dbReference type="EMBL" id="OWZ18313.1"/>
    </source>
</evidence>
<dbReference type="SUPFAM" id="SSF56672">
    <property type="entry name" value="DNA/RNA polymerases"/>
    <property type="match status" value="1"/>
</dbReference>
<keyword evidence="1" id="KW-0808">Transferase</keyword>
<gene>
    <name evidence="1" type="ORF">PHMEG_0007622</name>
</gene>
<keyword evidence="1" id="KW-0695">RNA-directed DNA polymerase</keyword>
<accession>A0A225WKT7</accession>
<sequence>MEPVISVVKGFRGMPKVEYLGHKISHDGLEANPKDLSALTDLVFPDYVIYVSVLHELREIDYAAMEKNVNRSRIQMALASFKVLNEKNAATPILRHFDQDRRLYQLYMPEIGRSPECDQIYYPVMFASRTVKFNELNYGITEKEMLLLQILDLNYNTLVGRPIRQRTQHSTLD</sequence>
<dbReference type="GO" id="GO:0003964">
    <property type="term" value="F:RNA-directed DNA polymerase activity"/>
    <property type="evidence" value="ECO:0007669"/>
    <property type="project" value="UniProtKB-KW"/>
</dbReference>
<keyword evidence="1" id="KW-0548">Nucleotidyltransferase</keyword>
<dbReference type="InterPro" id="IPR051320">
    <property type="entry name" value="Viral_Replic_Matur_Polypro"/>
</dbReference>
<proteinExistence type="predicted"/>
<dbReference type="Proteomes" id="UP000198211">
    <property type="component" value="Unassembled WGS sequence"/>
</dbReference>
<keyword evidence="2" id="KW-1185">Reference proteome</keyword>
<dbReference type="EMBL" id="NBNE01000607">
    <property type="protein sequence ID" value="OWZ18313.1"/>
    <property type="molecule type" value="Genomic_DNA"/>
</dbReference>
<organism evidence="1 2">
    <name type="scientific">Phytophthora megakarya</name>
    <dbReference type="NCBI Taxonomy" id="4795"/>
    <lineage>
        <taxon>Eukaryota</taxon>
        <taxon>Sar</taxon>
        <taxon>Stramenopiles</taxon>
        <taxon>Oomycota</taxon>
        <taxon>Peronosporomycetes</taxon>
        <taxon>Peronosporales</taxon>
        <taxon>Peronosporaceae</taxon>
        <taxon>Phytophthora</taxon>
    </lineage>
</organism>
<evidence type="ECO:0000313" key="2">
    <source>
        <dbReference type="Proteomes" id="UP000198211"/>
    </source>
</evidence>